<dbReference type="InterPro" id="IPR029056">
    <property type="entry name" value="Ribokinase-like"/>
</dbReference>
<evidence type="ECO:0000259" key="3">
    <source>
        <dbReference type="Pfam" id="PF00294"/>
    </source>
</evidence>
<dbReference type="GO" id="GO:0016301">
    <property type="term" value="F:kinase activity"/>
    <property type="evidence" value="ECO:0007669"/>
    <property type="project" value="UniProtKB-KW"/>
</dbReference>
<dbReference type="Proteomes" id="UP001385499">
    <property type="component" value="Unassembled WGS sequence"/>
</dbReference>
<reference evidence="4 5" key="1">
    <citation type="submission" date="2024-02" db="EMBL/GenBank/DDBJ databases">
        <title>Roseibium algae sp. nov., isolated from marine alga (Grateloupia sp.), showing potential in myo-inositol conversion.</title>
        <authorList>
            <person name="Wang Y."/>
        </authorList>
    </citation>
    <scope>NUCLEOTIDE SEQUENCE [LARGE SCALE GENOMIC DNA]</scope>
    <source>
        <strain evidence="4 5">H3510</strain>
    </source>
</reference>
<gene>
    <name evidence="4" type="ORF">V6575_15200</name>
</gene>
<dbReference type="SUPFAM" id="SSF53613">
    <property type="entry name" value="Ribokinase-like"/>
    <property type="match status" value="1"/>
</dbReference>
<keyword evidence="1" id="KW-0808">Transferase</keyword>
<evidence type="ECO:0000256" key="1">
    <source>
        <dbReference type="ARBA" id="ARBA00022679"/>
    </source>
</evidence>
<accession>A0ABU8TP13</accession>
<organism evidence="4 5">
    <name type="scientific">Roseibium algae</name>
    <dbReference type="NCBI Taxonomy" id="3123038"/>
    <lineage>
        <taxon>Bacteria</taxon>
        <taxon>Pseudomonadati</taxon>
        <taxon>Pseudomonadota</taxon>
        <taxon>Alphaproteobacteria</taxon>
        <taxon>Hyphomicrobiales</taxon>
        <taxon>Stappiaceae</taxon>
        <taxon>Roseibium</taxon>
    </lineage>
</organism>
<evidence type="ECO:0000313" key="4">
    <source>
        <dbReference type="EMBL" id="MEJ8475441.1"/>
    </source>
</evidence>
<dbReference type="PANTHER" id="PTHR10584">
    <property type="entry name" value="SUGAR KINASE"/>
    <property type="match status" value="1"/>
</dbReference>
<proteinExistence type="predicted"/>
<dbReference type="InterPro" id="IPR011611">
    <property type="entry name" value="PfkB_dom"/>
</dbReference>
<dbReference type="EMBL" id="JBAKIA010000011">
    <property type="protein sequence ID" value="MEJ8475441.1"/>
    <property type="molecule type" value="Genomic_DNA"/>
</dbReference>
<dbReference type="PANTHER" id="PTHR10584:SF166">
    <property type="entry name" value="RIBOKINASE"/>
    <property type="match status" value="1"/>
</dbReference>
<evidence type="ECO:0000256" key="2">
    <source>
        <dbReference type="ARBA" id="ARBA00022777"/>
    </source>
</evidence>
<dbReference type="Gene3D" id="3.40.1190.20">
    <property type="match status" value="1"/>
</dbReference>
<keyword evidence="5" id="KW-1185">Reference proteome</keyword>
<comment type="caution">
    <text evidence="4">The sequence shown here is derived from an EMBL/GenBank/DDBJ whole genome shotgun (WGS) entry which is preliminary data.</text>
</comment>
<evidence type="ECO:0000313" key="5">
    <source>
        <dbReference type="Proteomes" id="UP001385499"/>
    </source>
</evidence>
<dbReference type="RefSeq" id="WP_340275528.1">
    <property type="nucleotide sequence ID" value="NZ_JBAKIA010000011.1"/>
</dbReference>
<feature type="domain" description="Carbohydrate kinase PfkB" evidence="3">
    <location>
        <begin position="14"/>
        <end position="298"/>
    </location>
</feature>
<name>A0ABU8TP13_9HYPH</name>
<sequence>MHGSPSHPASICPVACFGAIHWDIIAHADRAILRDTSTPARLDPKPGGVATNVARTLSKLDIDTHLIGVTGADPAALAIQAQLQRDGITSHIQERQGFDTGQYLALHDPDGSLTAACIDDQVLSTASMEHFQASANGLPKDALWLLDANLPADILEGLAGLAPTARLVADAVSIAKAPRLKSVLPKLSLLILNTSEAAALTDLPDDTQAEKLSAILLDQGCSAVVITAGAAPLHYRTGTTTGELHSPSAEIVDVTGAGDALIAGTLAGLARGADLHEALTYGQKAALITLQASGAAPDILTWAAMSKS</sequence>
<keyword evidence="2 4" id="KW-0418">Kinase</keyword>
<protein>
    <submittedName>
        <fullName evidence="4">PfkB family carbohydrate kinase</fullName>
    </submittedName>
</protein>
<dbReference type="Pfam" id="PF00294">
    <property type="entry name" value="PfkB"/>
    <property type="match status" value="1"/>
</dbReference>